<keyword evidence="2 3" id="KW-0808">Transferase</keyword>
<dbReference type="GO" id="GO:0035251">
    <property type="term" value="F:UDP-glucosyltransferase activity"/>
    <property type="evidence" value="ECO:0007669"/>
    <property type="project" value="InterPro"/>
</dbReference>
<dbReference type="SUPFAM" id="SSF53756">
    <property type="entry name" value="UDP-Glycosyltransferase/glycogen phosphorylase"/>
    <property type="match status" value="1"/>
</dbReference>
<evidence type="ECO:0000313" key="4">
    <source>
        <dbReference type="Proteomes" id="UP000283530"/>
    </source>
</evidence>
<dbReference type="Gene3D" id="3.40.50.2000">
    <property type="entry name" value="Glycogen Phosphorylase B"/>
    <property type="match status" value="2"/>
</dbReference>
<dbReference type="InterPro" id="IPR050481">
    <property type="entry name" value="UDP-glycosyltransf_plant"/>
</dbReference>
<reference evidence="3 4" key="1">
    <citation type="journal article" date="2019" name="Nat. Plants">
        <title>Stout camphor tree genome fills gaps in understanding of flowering plant genome evolution.</title>
        <authorList>
            <person name="Chaw S.M."/>
            <person name="Liu Y.C."/>
            <person name="Wu Y.W."/>
            <person name="Wang H.Y."/>
            <person name="Lin C.I."/>
            <person name="Wu C.S."/>
            <person name="Ke H.M."/>
            <person name="Chang L.Y."/>
            <person name="Hsu C.Y."/>
            <person name="Yang H.T."/>
            <person name="Sudianto E."/>
            <person name="Hsu M.H."/>
            <person name="Wu K.P."/>
            <person name="Wang L.N."/>
            <person name="Leebens-Mack J.H."/>
            <person name="Tsai I.J."/>
        </authorList>
    </citation>
    <scope>NUCLEOTIDE SEQUENCE [LARGE SCALE GENOMIC DNA]</scope>
    <source>
        <strain evidence="4">cv. Chaw 1501</strain>
        <tissue evidence="3">Young leaves</tissue>
    </source>
</reference>
<proteinExistence type="inferred from homology"/>
<dbReference type="AlphaFoldDB" id="A0A3S3MZT2"/>
<organism evidence="3 4">
    <name type="scientific">Cinnamomum micranthum f. kanehirae</name>
    <dbReference type="NCBI Taxonomy" id="337451"/>
    <lineage>
        <taxon>Eukaryota</taxon>
        <taxon>Viridiplantae</taxon>
        <taxon>Streptophyta</taxon>
        <taxon>Embryophyta</taxon>
        <taxon>Tracheophyta</taxon>
        <taxon>Spermatophyta</taxon>
        <taxon>Magnoliopsida</taxon>
        <taxon>Magnoliidae</taxon>
        <taxon>Laurales</taxon>
        <taxon>Lauraceae</taxon>
        <taxon>Cinnamomum</taxon>
    </lineage>
</organism>
<evidence type="ECO:0000256" key="2">
    <source>
        <dbReference type="ARBA" id="ARBA00022679"/>
    </source>
</evidence>
<name>A0A3S3MZT2_9MAGN</name>
<keyword evidence="4" id="KW-1185">Reference proteome</keyword>
<dbReference type="InterPro" id="IPR002213">
    <property type="entry name" value="UDP_glucos_trans"/>
</dbReference>
<evidence type="ECO:0000313" key="3">
    <source>
        <dbReference type="EMBL" id="RWR85574.1"/>
    </source>
</evidence>
<protein>
    <submittedName>
        <fullName evidence="3">Putative UDP-rhamnose:rhamnosyltransferase 1</fullName>
    </submittedName>
</protein>
<dbReference type="PANTHER" id="PTHR48049">
    <property type="entry name" value="GLYCOSYLTRANSFERASE"/>
    <property type="match status" value="1"/>
</dbReference>
<dbReference type="Pfam" id="PF00201">
    <property type="entry name" value="UDPGT"/>
    <property type="match status" value="1"/>
</dbReference>
<dbReference type="OrthoDB" id="5835829at2759"/>
<dbReference type="FunFam" id="3.40.50.2000:FF:000037">
    <property type="entry name" value="Glycosyltransferase"/>
    <property type="match status" value="1"/>
</dbReference>
<dbReference type="EMBL" id="QPKB01000005">
    <property type="protein sequence ID" value="RWR85574.1"/>
    <property type="molecule type" value="Genomic_DNA"/>
</dbReference>
<comment type="similarity">
    <text evidence="1">Belongs to the UDP-glycosyltransferase family.</text>
</comment>
<accession>A0A3S3MZT2</accession>
<dbReference type="CDD" id="cd03784">
    <property type="entry name" value="GT1_Gtf-like"/>
    <property type="match status" value="1"/>
</dbReference>
<dbReference type="PANTHER" id="PTHR48049:SF60">
    <property type="entry name" value="UDP-GLYCOSYLTRANSFERASE 91B1"/>
    <property type="match status" value="1"/>
</dbReference>
<sequence length="475" mass="53172">MQNEKLHVVMIPWLAFGHMIPFLELAKCLAKRGHRVSFISTPRNIERLPPIPPNLSNLIDLVPLVPPPVKGLPENAQATPDIEIDQMHLLKKLQDGLEGPICTFLRNQGPTPDWIIYDIGVYWGPRVARSFGLPCAFFGLYSAATMSFIGPPSVLLANAEKPHNMTSPEQLMVAPPWITIPTKVACRYHEAVKIVSLSYQDPTQVNAEYRIGTTIQGCTLVALRTSIDYEPDWLHQLSQLYQKPILPLGFLSPSVPASLHEEENGKGNSILEEIKWLDTQKHASTVYVAFGSEFRLSQEQVTELAFGLDLSQLPFLWAYRGDPAFLPIGFQERTKGRGIVRFGWAPQPTFLAHPSIGAFLTHVGWGSTVEGLSFGKPLVMLPMIADQGLNTRVMEEKKVGLEVCRNERDGSFTRDAVSKALRVVMVDKEGECIRKNAKEMQNIFGDKGRHDQYIDEFVQYLIKHRGEGKTPKSVD</sequence>
<evidence type="ECO:0000256" key="1">
    <source>
        <dbReference type="ARBA" id="ARBA00009995"/>
    </source>
</evidence>
<comment type="caution">
    <text evidence="3">The sequence shown here is derived from an EMBL/GenBank/DDBJ whole genome shotgun (WGS) entry which is preliminary data.</text>
</comment>
<dbReference type="Proteomes" id="UP000283530">
    <property type="component" value="Unassembled WGS sequence"/>
</dbReference>
<gene>
    <name evidence="3" type="ORF">CKAN_01444500</name>
</gene>